<dbReference type="EMBL" id="JAFIMR010000034">
    <property type="protein sequence ID" value="KAI1859451.1"/>
    <property type="molecule type" value="Genomic_DNA"/>
</dbReference>
<feature type="compositionally biased region" description="Basic residues" evidence="1">
    <location>
        <begin position="247"/>
        <end position="271"/>
    </location>
</feature>
<feature type="compositionally biased region" description="Low complexity" evidence="1">
    <location>
        <begin position="621"/>
        <end position="630"/>
    </location>
</feature>
<dbReference type="AlphaFoldDB" id="A0A9P9WED5"/>
<feature type="compositionally biased region" description="Polar residues" evidence="1">
    <location>
        <begin position="936"/>
        <end position="950"/>
    </location>
</feature>
<protein>
    <submittedName>
        <fullName evidence="2">Uncharacterized protein</fullName>
    </submittedName>
</protein>
<feature type="region of interest" description="Disordered" evidence="1">
    <location>
        <begin position="317"/>
        <end position="863"/>
    </location>
</feature>
<gene>
    <name evidence="2" type="ORF">JX265_010454</name>
</gene>
<sequence>MASSTTAAPAVSELTPQASSASPAVASNTPVHHNGSATPGVDGVIHPGLRMDVRTSNGAQRDGRVRNPIPSKLKGKTDDKKGNFNVMHMDISNTNESQARYDAAKRNSENTALQARLAETDHYVSHHRRANYSRTRTPGKESSTPAPPPLLPPPRTLALTPEETKAEQARLLTLLRTLPHANIVDQLCKALAFFGGIPDAPPPQDGKFPESGEANGPGSLFVGWISEIFPDLERPRRPTITLSAPPKRPRGRPKGSKATKARRDKGIKKGSKAGEGSSAAAASANQQNGDDEGWVDMDDSVVNMDDRDDTVEDRVLSLLATPPHAQSRAAPNATPATASTGFTSINPALAEPASASKRRGRPKGSKNRPKEQGMKEPLQHVQSTPIAAPTAAATLQPAASAAISGPVGPANSSKKASGARPKGGKKSKAGNDSTPQGSAAAQPNPLPAQTSTSYIPPPTLPLAATRPSVPINSQNPIVNGSGSKNKRTQLPTQTQSAAPAPQATQPLPQVKESTVSAKRKRQSNKSAAANGATAGANNTGGAASHGPPQALSTTPGLASSNIAQPQAQLAESHGRQSPVVAPPAKRPRKSNAAASKRQAATAGPAVAGSSLPVAIESSPVQQPAQQPPAAQHHKPAEGLAAHLDRFAALQNNNEHTQAYSSQHQAQPQPQQHASMSSSHSTAPAAEGLEAHYERFQNRQQSAQQGGTMRQQSRQNQPQGASVSPAPSQASKPQVTTLPSQQQTRQPSNTPNYYNQSPTGAYTVQQGSYTTNPRQSQSTSTSSPGTALVSHVTHSPQFGSQSTNSPLLSADNTFRGSPSMGFAPRRTPSASPMDNNYRASGVANQTSHFNNPRQTPTTAAHSGVSPGFQSFPDNGLFDLQGFDSTANHNTIGLGATGSYGMGPANVQRNNSTSNSASAYANASMANGAYDQGGLSKGTMNTGYRGQQARWS</sequence>
<feature type="compositionally biased region" description="Polar residues" evidence="1">
    <location>
        <begin position="470"/>
        <end position="483"/>
    </location>
</feature>
<organism evidence="2 3">
    <name type="scientific">Neoarthrinium moseri</name>
    <dbReference type="NCBI Taxonomy" id="1658444"/>
    <lineage>
        <taxon>Eukaryota</taxon>
        <taxon>Fungi</taxon>
        <taxon>Dikarya</taxon>
        <taxon>Ascomycota</taxon>
        <taxon>Pezizomycotina</taxon>
        <taxon>Sordariomycetes</taxon>
        <taxon>Xylariomycetidae</taxon>
        <taxon>Amphisphaeriales</taxon>
        <taxon>Apiosporaceae</taxon>
        <taxon>Neoarthrinium</taxon>
    </lineage>
</organism>
<feature type="compositionally biased region" description="Pro residues" evidence="1">
    <location>
        <begin position="145"/>
        <end position="154"/>
    </location>
</feature>
<evidence type="ECO:0000313" key="3">
    <source>
        <dbReference type="Proteomes" id="UP000829685"/>
    </source>
</evidence>
<feature type="compositionally biased region" description="Polar residues" evidence="1">
    <location>
        <begin position="550"/>
        <end position="569"/>
    </location>
</feature>
<proteinExistence type="predicted"/>
<feature type="region of interest" description="Disordered" evidence="1">
    <location>
        <begin position="235"/>
        <end position="300"/>
    </location>
</feature>
<evidence type="ECO:0000256" key="1">
    <source>
        <dbReference type="SAM" id="MobiDB-lite"/>
    </source>
</evidence>
<comment type="caution">
    <text evidence="2">The sequence shown here is derived from an EMBL/GenBank/DDBJ whole genome shotgun (WGS) entry which is preliminary data.</text>
</comment>
<dbReference type="Proteomes" id="UP000829685">
    <property type="component" value="Unassembled WGS sequence"/>
</dbReference>
<feature type="compositionally biased region" description="Polar residues" evidence="1">
    <location>
        <begin position="430"/>
        <end position="454"/>
    </location>
</feature>
<feature type="compositionally biased region" description="Polar residues" evidence="1">
    <location>
        <begin position="827"/>
        <end position="859"/>
    </location>
</feature>
<feature type="compositionally biased region" description="Low complexity" evidence="1">
    <location>
        <begin position="657"/>
        <end position="685"/>
    </location>
</feature>
<feature type="compositionally biased region" description="Polar residues" evidence="1">
    <location>
        <begin position="28"/>
        <end position="37"/>
    </location>
</feature>
<feature type="compositionally biased region" description="Low complexity" evidence="1">
    <location>
        <begin position="488"/>
        <end position="509"/>
    </location>
</feature>
<feature type="compositionally biased region" description="Low complexity" evidence="1">
    <location>
        <begin position="18"/>
        <end position="27"/>
    </location>
</feature>
<feature type="compositionally biased region" description="Polar residues" evidence="1">
    <location>
        <begin position="791"/>
        <end position="815"/>
    </location>
</feature>
<feature type="compositionally biased region" description="Low complexity" evidence="1">
    <location>
        <begin position="527"/>
        <end position="542"/>
    </location>
</feature>
<feature type="compositionally biased region" description="Polar residues" evidence="1">
    <location>
        <begin position="132"/>
        <end position="143"/>
    </location>
</feature>
<feature type="region of interest" description="Disordered" evidence="1">
    <location>
        <begin position="926"/>
        <end position="950"/>
    </location>
</feature>
<feature type="compositionally biased region" description="Low complexity" evidence="1">
    <location>
        <begin position="274"/>
        <end position="284"/>
    </location>
</feature>
<reference evidence="2" key="1">
    <citation type="submission" date="2021-03" db="EMBL/GenBank/DDBJ databases">
        <title>Revisited historic fungal species revealed as producer of novel bioactive compounds through whole genome sequencing and comparative genomics.</title>
        <authorList>
            <person name="Vignolle G.A."/>
            <person name="Hochenegger N."/>
            <person name="Mach R.L."/>
            <person name="Mach-Aigner A.R."/>
            <person name="Javad Rahimi M."/>
            <person name="Salim K.A."/>
            <person name="Chan C.M."/>
            <person name="Lim L.B.L."/>
            <person name="Cai F."/>
            <person name="Druzhinina I.S."/>
            <person name="U'Ren J.M."/>
            <person name="Derntl C."/>
        </authorList>
    </citation>
    <scope>NUCLEOTIDE SEQUENCE</scope>
    <source>
        <strain evidence="2">TUCIM 5799</strain>
    </source>
</reference>
<keyword evidence="3" id="KW-1185">Reference proteome</keyword>
<feature type="region of interest" description="Disordered" evidence="1">
    <location>
        <begin position="1"/>
        <end position="83"/>
    </location>
</feature>
<feature type="compositionally biased region" description="Polar residues" evidence="1">
    <location>
        <begin position="697"/>
        <end position="773"/>
    </location>
</feature>
<feature type="compositionally biased region" description="Low complexity" evidence="1">
    <location>
        <begin position="382"/>
        <end position="404"/>
    </location>
</feature>
<name>A0A9P9WED5_9PEZI</name>
<feature type="compositionally biased region" description="Basic and acidic residues" evidence="1">
    <location>
        <begin position="368"/>
        <end position="378"/>
    </location>
</feature>
<evidence type="ECO:0000313" key="2">
    <source>
        <dbReference type="EMBL" id="KAI1859451.1"/>
    </source>
</evidence>
<feature type="region of interest" description="Disordered" evidence="1">
    <location>
        <begin position="119"/>
        <end position="154"/>
    </location>
</feature>
<feature type="compositionally biased region" description="Low complexity" evidence="1">
    <location>
        <begin position="329"/>
        <end position="338"/>
    </location>
</feature>
<feature type="compositionally biased region" description="Acidic residues" evidence="1">
    <location>
        <begin position="289"/>
        <end position="299"/>
    </location>
</feature>
<accession>A0A9P9WED5</accession>
<feature type="compositionally biased region" description="Basic residues" evidence="1">
    <location>
        <begin position="356"/>
        <end position="367"/>
    </location>
</feature>